<organism evidence="1 3">
    <name type="scientific">Natrinema pellirubrum (strain DSM 15624 / CIP 106293 / JCM 10476 / NCIMB 786 / 157)</name>
    <dbReference type="NCBI Taxonomy" id="797303"/>
    <lineage>
        <taxon>Archaea</taxon>
        <taxon>Methanobacteriati</taxon>
        <taxon>Methanobacteriota</taxon>
        <taxon>Stenosarchaea group</taxon>
        <taxon>Halobacteria</taxon>
        <taxon>Halobacteriales</taxon>
        <taxon>Natrialbaceae</taxon>
        <taxon>Natrinema</taxon>
    </lineage>
</organism>
<evidence type="ECO:0008006" key="5">
    <source>
        <dbReference type="Google" id="ProtNLM"/>
    </source>
</evidence>
<dbReference type="EMBL" id="CP003372">
    <property type="protein sequence ID" value="AGB31956.1"/>
    <property type="molecule type" value="Genomic_DNA"/>
</dbReference>
<evidence type="ECO:0000313" key="4">
    <source>
        <dbReference type="Proteomes" id="UP000011593"/>
    </source>
</evidence>
<keyword evidence="4" id="KW-1185">Reference proteome</keyword>
<dbReference type="STRING" id="797303.Natpe_2127"/>
<evidence type="ECO:0000313" key="3">
    <source>
        <dbReference type="Proteomes" id="UP000010843"/>
    </source>
</evidence>
<dbReference type="PANTHER" id="PTHR39640:SF1">
    <property type="entry name" value="DUF790 FAMILY PROTEIN"/>
    <property type="match status" value="1"/>
</dbReference>
<gene>
    <name evidence="1" type="ordered locus">Natpe_2127</name>
    <name evidence="2" type="ORF">C488_06260</name>
</gene>
<reference evidence="2 4" key="3">
    <citation type="journal article" date="2014" name="PLoS Genet.">
        <title>Phylogenetically driven sequencing of extremely halophilic archaea reveals strategies for static and dynamic osmo-response.</title>
        <authorList>
            <person name="Becker E.A."/>
            <person name="Seitzer P.M."/>
            <person name="Tritt A."/>
            <person name="Larsen D."/>
            <person name="Krusor M."/>
            <person name="Yao A.I."/>
            <person name="Wu D."/>
            <person name="Madern D."/>
            <person name="Eisen J.A."/>
            <person name="Darling A.E."/>
            <person name="Facciotti M.T."/>
        </authorList>
    </citation>
    <scope>NUCLEOTIDE SEQUENCE [LARGE SCALE GENOMIC DNA]</scope>
    <source>
        <strain evidence="2 4">DSM 15624</strain>
    </source>
</reference>
<accession>L0JNL2</accession>
<dbReference type="Proteomes" id="UP000010843">
    <property type="component" value="Chromosome"/>
</dbReference>
<dbReference type="eggNOG" id="arCOG04356">
    <property type="taxonomic scope" value="Archaea"/>
</dbReference>
<dbReference type="InterPro" id="IPR008508">
    <property type="entry name" value="Bax1"/>
</dbReference>
<dbReference type="EMBL" id="AOIE01000035">
    <property type="protein sequence ID" value="ELY77878.1"/>
    <property type="molecule type" value="Genomic_DNA"/>
</dbReference>
<dbReference type="GeneID" id="14335290"/>
<reference evidence="1" key="1">
    <citation type="submission" date="2012-02" db="EMBL/GenBank/DDBJ databases">
        <title>Complete sequence of chromosome of Natrinema pellirubrum DSM 15624.</title>
        <authorList>
            <consortium name="US DOE Joint Genome Institute"/>
            <person name="Lucas S."/>
            <person name="Han J."/>
            <person name="Lapidus A."/>
            <person name="Cheng J.-F."/>
            <person name="Goodwin L."/>
            <person name="Pitluck S."/>
            <person name="Peters L."/>
            <person name="Teshima H."/>
            <person name="Detter J.C."/>
            <person name="Han C."/>
            <person name="Tapia R."/>
            <person name="Land M."/>
            <person name="Hauser L."/>
            <person name="Kyrpides N."/>
            <person name="Ivanova N."/>
            <person name="Pagani I."/>
            <person name="Sproer C."/>
            <person name="Anderson I."/>
            <person name="Woyke T."/>
        </authorList>
    </citation>
    <scope>NUCLEOTIDE SEQUENCE</scope>
    <source>
        <strain evidence="1">DSM 15624</strain>
    </source>
</reference>
<dbReference type="OrthoDB" id="57367at2157"/>
<dbReference type="Pfam" id="PF05626">
    <property type="entry name" value="DUF790"/>
    <property type="match status" value="1"/>
</dbReference>
<evidence type="ECO:0000313" key="2">
    <source>
        <dbReference type="EMBL" id="ELY77878.1"/>
    </source>
</evidence>
<name>L0JNL2_NATP1</name>
<dbReference type="PANTHER" id="PTHR39640">
    <property type="entry name" value="VNG6129C"/>
    <property type="match status" value="1"/>
</dbReference>
<sequence length="534" mass="58597">MLTKDLLRVSRAGGGYHPQFAGRDQRPLAARVIGTYQGHVGEPRGELEAALTELERGTPRVPDGSSGVPRERGADDFKLVRGLSALLEREATFETDAAIDPERARRAAFEAAEAVGVVTEDERAMALIRAGESLDVSADDLETALYADLEERQVLTAVESRWDPDGLLAQYNLSLAQTALFDATEVRVRSSDPKALISAIKRLRLLYEIRRLEEEPTPSGGVSETDLADGIAEREVVVTGPTRLFRATRRYGTRFARLLRTVASAERWSLEATIDDRGTERTLSLSHDDPVRVPDAEPVADVSFDSGVEADFAARFTNLDLDWDLVREPEPLATGTRVMIPDFAFDYAYGDFRLYFEIMGFWTPEYVEKKLSQLADLEDVDMLVAVDESLGVGEEIAARDHRAIPYSGTVRVKDVADVLREYERQLVAESAAALPDELRPDEDAIALEGLAERHGVSEDALADVSVPDHERVGRTLVRPAVLESLADAIEAGMALEDAEAVLEEYGIADASAALSRLGYRVEWDGLAGGTLVER</sequence>
<dbReference type="HOGENOM" id="CLU_038336_0_0_2"/>
<dbReference type="PATRIC" id="fig|797303.5.peg.1273"/>
<evidence type="ECO:0000313" key="1">
    <source>
        <dbReference type="EMBL" id="AGB31956.1"/>
    </source>
</evidence>
<dbReference type="Proteomes" id="UP000011593">
    <property type="component" value="Unassembled WGS sequence"/>
</dbReference>
<dbReference type="RefSeq" id="WP_006180592.1">
    <property type="nucleotide sequence ID" value="NC_019962.1"/>
</dbReference>
<reference evidence="3" key="2">
    <citation type="submission" date="2012-02" db="EMBL/GenBank/DDBJ databases">
        <title>Complete sequence of chromosome of Natrinema pellirubrum DSM 15624.</title>
        <authorList>
            <person name="Lucas S."/>
            <person name="Han J."/>
            <person name="Lapidus A."/>
            <person name="Cheng J.-F."/>
            <person name="Goodwin L."/>
            <person name="Pitluck S."/>
            <person name="Peters L."/>
            <person name="Teshima H."/>
            <person name="Detter J.C."/>
            <person name="Han C."/>
            <person name="Tapia R."/>
            <person name="Land M."/>
            <person name="Hauser L."/>
            <person name="Kyrpides N."/>
            <person name="Ivanova N."/>
            <person name="Pagani I."/>
            <person name="Sproer C."/>
            <person name="Anderson I."/>
            <person name="Woyke T."/>
        </authorList>
    </citation>
    <scope>NUCLEOTIDE SEQUENCE [LARGE SCALE GENOMIC DNA]</scope>
    <source>
        <strain evidence="3">DSM 15624 / JCM 10476 / NCIMB 786</strain>
    </source>
</reference>
<dbReference type="KEGG" id="npe:Natpe_2127"/>
<protein>
    <recommendedName>
        <fullName evidence="5">DUF790 family protein</fullName>
    </recommendedName>
</protein>
<dbReference type="AlphaFoldDB" id="L0JNL2"/>
<proteinExistence type="predicted"/>
<dbReference type="PIRSF" id="PIRSF019435">
    <property type="entry name" value="UCP019435"/>
    <property type="match status" value="1"/>
</dbReference>